<protein>
    <submittedName>
        <fullName evidence="3">SAM-dependent methyltransferase</fullName>
    </submittedName>
</protein>
<dbReference type="InterPro" id="IPR029063">
    <property type="entry name" value="SAM-dependent_MTases_sf"/>
</dbReference>
<dbReference type="SUPFAM" id="SSF53335">
    <property type="entry name" value="S-adenosyl-L-methionine-dependent methyltransferases"/>
    <property type="match status" value="1"/>
</dbReference>
<dbReference type="GO" id="GO:0032259">
    <property type="term" value="P:methylation"/>
    <property type="evidence" value="ECO:0007669"/>
    <property type="project" value="UniProtKB-KW"/>
</dbReference>
<dbReference type="EMBL" id="SIRE01000010">
    <property type="protein sequence ID" value="TBL78131.1"/>
    <property type="molecule type" value="Genomic_DNA"/>
</dbReference>
<dbReference type="PANTHER" id="PTHR12049">
    <property type="entry name" value="PROTEIN ARGININE METHYLTRANSFERASE NDUFAF7, MITOCHONDRIAL"/>
    <property type="match status" value="1"/>
</dbReference>
<comment type="caution">
    <text evidence="3">The sequence shown here is derived from an EMBL/GenBank/DDBJ whole genome shotgun (WGS) entry which is preliminary data.</text>
</comment>
<dbReference type="Gene3D" id="3.40.50.12710">
    <property type="match status" value="1"/>
</dbReference>
<dbReference type="RefSeq" id="WP_131014114.1">
    <property type="nucleotide sequence ID" value="NZ_SIRE01000010.1"/>
</dbReference>
<dbReference type="InterPro" id="IPR003788">
    <property type="entry name" value="NDUFAF7"/>
</dbReference>
<name>A0A4Q9DR81_9BACL</name>
<dbReference type="PANTHER" id="PTHR12049:SF7">
    <property type="entry name" value="PROTEIN ARGININE METHYLTRANSFERASE NDUFAF7, MITOCHONDRIAL"/>
    <property type="match status" value="1"/>
</dbReference>
<dbReference type="AlphaFoldDB" id="A0A4Q9DR81"/>
<keyword evidence="2 3" id="KW-0808">Transferase</keyword>
<dbReference type="GO" id="GO:0035243">
    <property type="term" value="F:protein-arginine omega-N symmetric methyltransferase activity"/>
    <property type="evidence" value="ECO:0007669"/>
    <property type="project" value="TreeGrafter"/>
</dbReference>
<keyword evidence="1 3" id="KW-0489">Methyltransferase</keyword>
<dbReference type="Pfam" id="PF02636">
    <property type="entry name" value="Methyltransf_28"/>
    <property type="match status" value="1"/>
</dbReference>
<organism evidence="3 4">
    <name type="scientific">Paenibacillus thalictri</name>
    <dbReference type="NCBI Taxonomy" id="2527873"/>
    <lineage>
        <taxon>Bacteria</taxon>
        <taxon>Bacillati</taxon>
        <taxon>Bacillota</taxon>
        <taxon>Bacilli</taxon>
        <taxon>Bacillales</taxon>
        <taxon>Paenibacillaceae</taxon>
        <taxon>Paenibacillus</taxon>
    </lineage>
</organism>
<dbReference type="OrthoDB" id="9794208at2"/>
<dbReference type="Proteomes" id="UP000293142">
    <property type="component" value="Unassembled WGS sequence"/>
</dbReference>
<sequence>MAESSGQALREVIQAEIRLQPDQVISFKRYMELCLYHPKFGYYTSSRPKVGKTGDFYTSSSIGGVMGEMLAAYLAAQTSGNDTVTLVEWGGGTGALAGQLLDQLRDEFPSLYDRLKYISVETSAYHRELQRETLASHAAVTSFVLPEQWLQEGPYQGNVILSNELLDVFPVDRLVYLQGNWHHVHVGWNETEESFENRLLLLEDPVLAGYIKQEGITPLEGQWIEINLGAMEWIGQVADCLADGQIISIDYGDTNHELYASHRMNGTFLCYRGHQAYDDPYAYPGEQDMTAHVNFSACMRKGEEHGFFSSLRTQKQFLLECGILNKLQNVAGGDPFHPAARKNRAIRQLLLSDQMSELFKVLVQTKKR</sequence>
<proteinExistence type="predicted"/>
<evidence type="ECO:0000313" key="4">
    <source>
        <dbReference type="Proteomes" id="UP000293142"/>
    </source>
</evidence>
<evidence type="ECO:0000256" key="2">
    <source>
        <dbReference type="ARBA" id="ARBA00022679"/>
    </source>
</evidence>
<gene>
    <name evidence="3" type="ORF">EYB31_14700</name>
</gene>
<dbReference type="InterPro" id="IPR038375">
    <property type="entry name" value="NDUFAF7_sf"/>
</dbReference>
<evidence type="ECO:0000256" key="1">
    <source>
        <dbReference type="ARBA" id="ARBA00022603"/>
    </source>
</evidence>
<reference evidence="3 4" key="1">
    <citation type="submission" date="2019-02" db="EMBL/GenBank/DDBJ databases">
        <title>Paenibacillus sp. nov., isolated from surface-sterilized tissue of Thalictrum simplex L.</title>
        <authorList>
            <person name="Tuo L."/>
        </authorList>
    </citation>
    <scope>NUCLEOTIDE SEQUENCE [LARGE SCALE GENOMIC DNA]</scope>
    <source>
        <strain evidence="3 4">N2SHLJ1</strain>
    </source>
</reference>
<evidence type="ECO:0000313" key="3">
    <source>
        <dbReference type="EMBL" id="TBL78131.1"/>
    </source>
</evidence>
<keyword evidence="4" id="KW-1185">Reference proteome</keyword>
<accession>A0A4Q9DR81</accession>